<accession>A0A3B0KJ84</accession>
<dbReference type="SUPFAM" id="SSF56112">
    <property type="entry name" value="Protein kinase-like (PK-like)"/>
    <property type="match status" value="1"/>
</dbReference>
<dbReference type="PANTHER" id="PTHR11012">
    <property type="entry name" value="PROTEIN KINASE-LIKE DOMAIN-CONTAINING"/>
    <property type="match status" value="1"/>
</dbReference>
<dbReference type="OMA" id="CYASLCD"/>
<dbReference type="STRING" id="7266.A0A3B0KJ84"/>
<evidence type="ECO:0000313" key="3">
    <source>
        <dbReference type="Proteomes" id="UP000268350"/>
    </source>
</evidence>
<proteinExistence type="predicted"/>
<dbReference type="EMBL" id="OUUW01000015">
    <property type="protein sequence ID" value="SPP88610.1"/>
    <property type="molecule type" value="Genomic_DNA"/>
</dbReference>
<dbReference type="Pfam" id="PF02958">
    <property type="entry name" value="EcKL"/>
    <property type="match status" value="1"/>
</dbReference>
<dbReference type="AlphaFoldDB" id="A0A3B0KJ84"/>
<dbReference type="Gene3D" id="3.90.1200.10">
    <property type="match status" value="1"/>
</dbReference>
<dbReference type="SMART" id="SM00587">
    <property type="entry name" value="CHK"/>
    <property type="match status" value="1"/>
</dbReference>
<feature type="domain" description="CHK kinase-like" evidence="1">
    <location>
        <begin position="143"/>
        <end position="339"/>
    </location>
</feature>
<sequence>MSSTPTFSDISAKFSEATLDEIIQKAGGTKHTSYKFGPSGKKGDAYLSRVFRITIFGVKVGPDGKEAELEVNTIVKAMPDNLHRRRLFRSVIFFRNEIHFYTKVIPAIEAFQAARQPKPKPNNPFVEYAKCYASLCDGINDFIVLEDVGPRGYRAPVRQDYIALEDALLTMRTLGRYHGVALAFNALDSKNFEKAASALEETYYGEHTREWYTDFLGLAENVAKDAIAKTYPNTKYETISSNFLQPSLFDDLIDLVSTRSKLSVFGHGDCWTPNFLTSYGNGGEPLKIIIIDFQLARCSSLALDLSFFIYSCTSQELREKHYDELLRAYLDSAQDLITDLGGDAETIISWDSLKAELVQFGRFGCGMGIESLPMTMMEDEEVADLDAIKENAVLTDIWNITPFKEPAKQQRLADIFKHAIDQNYIK</sequence>
<dbReference type="InterPro" id="IPR004119">
    <property type="entry name" value="EcKL"/>
</dbReference>
<evidence type="ECO:0000259" key="1">
    <source>
        <dbReference type="SMART" id="SM00587"/>
    </source>
</evidence>
<dbReference type="PANTHER" id="PTHR11012:SF57">
    <property type="entry name" value="LD10016P"/>
    <property type="match status" value="1"/>
</dbReference>
<dbReference type="InterPro" id="IPR011009">
    <property type="entry name" value="Kinase-like_dom_sf"/>
</dbReference>
<keyword evidence="3" id="KW-1185">Reference proteome</keyword>
<gene>
    <name evidence="2" type="ORF">DGUA_6G018852</name>
</gene>
<organism evidence="2 3">
    <name type="scientific">Drosophila guanche</name>
    <name type="common">Fruit fly</name>
    <dbReference type="NCBI Taxonomy" id="7266"/>
    <lineage>
        <taxon>Eukaryota</taxon>
        <taxon>Metazoa</taxon>
        <taxon>Ecdysozoa</taxon>
        <taxon>Arthropoda</taxon>
        <taxon>Hexapoda</taxon>
        <taxon>Insecta</taxon>
        <taxon>Pterygota</taxon>
        <taxon>Neoptera</taxon>
        <taxon>Endopterygota</taxon>
        <taxon>Diptera</taxon>
        <taxon>Brachycera</taxon>
        <taxon>Muscomorpha</taxon>
        <taxon>Ephydroidea</taxon>
        <taxon>Drosophilidae</taxon>
        <taxon>Drosophila</taxon>
        <taxon>Sophophora</taxon>
    </lineage>
</organism>
<evidence type="ECO:0000313" key="2">
    <source>
        <dbReference type="EMBL" id="SPP88610.1"/>
    </source>
</evidence>
<dbReference type="InterPro" id="IPR015897">
    <property type="entry name" value="CHK_kinase-like"/>
</dbReference>
<name>A0A3B0KJ84_DROGU</name>
<dbReference type="Proteomes" id="UP000268350">
    <property type="component" value="Unassembled WGS sequence"/>
</dbReference>
<reference evidence="3" key="1">
    <citation type="submission" date="2018-01" db="EMBL/GenBank/DDBJ databases">
        <authorList>
            <person name="Alioto T."/>
            <person name="Alioto T."/>
        </authorList>
    </citation>
    <scope>NUCLEOTIDE SEQUENCE [LARGE SCALE GENOMIC DNA]</scope>
</reference>
<dbReference type="OrthoDB" id="5396515at2759"/>
<protein>
    <recommendedName>
        <fullName evidence="1">CHK kinase-like domain-containing protein</fullName>
    </recommendedName>
</protein>